<feature type="region of interest" description="Disordered" evidence="7">
    <location>
        <begin position="167"/>
        <end position="188"/>
    </location>
</feature>
<dbReference type="AlphaFoldDB" id="A0A1Y2HXJ4"/>
<accession>A0A1Y2HXJ4</accession>
<evidence type="ECO:0000256" key="5">
    <source>
        <dbReference type="PIRNR" id="PIRNR017302"/>
    </source>
</evidence>
<dbReference type="STRING" id="765915.A0A1Y2HXJ4"/>
<dbReference type="OrthoDB" id="5072at2759"/>
<dbReference type="PANTHER" id="PTHR14211:SF7">
    <property type="entry name" value="RIBOSOME BIOGENESIS PROTEIN NOP53"/>
    <property type="match status" value="1"/>
</dbReference>
<comment type="subcellular location">
    <subcellularLocation>
        <location evidence="5">Nucleus</location>
        <location evidence="5">Nucleolus</location>
    </subcellularLocation>
    <subcellularLocation>
        <location evidence="5">Nucleus</location>
        <location evidence="5">Nucleoplasm</location>
    </subcellularLocation>
</comment>
<dbReference type="PANTHER" id="PTHR14211">
    <property type="entry name" value="GLIOMA SUPPRESSOR CANDIDATE REGION GENE 2"/>
    <property type="match status" value="1"/>
</dbReference>
<dbReference type="InterPro" id="IPR011687">
    <property type="entry name" value="Nop53/GLTSCR2"/>
</dbReference>
<gene>
    <name evidence="8" type="ORF">BCR44DRAFT_121847</name>
</gene>
<keyword evidence="6" id="KW-0175">Coiled coil</keyword>
<organism evidence="8 9">
    <name type="scientific">Catenaria anguillulae PL171</name>
    <dbReference type="NCBI Taxonomy" id="765915"/>
    <lineage>
        <taxon>Eukaryota</taxon>
        <taxon>Fungi</taxon>
        <taxon>Fungi incertae sedis</taxon>
        <taxon>Blastocladiomycota</taxon>
        <taxon>Blastocladiomycetes</taxon>
        <taxon>Blastocladiales</taxon>
        <taxon>Catenariaceae</taxon>
        <taxon>Catenaria</taxon>
    </lineage>
</organism>
<evidence type="ECO:0000256" key="6">
    <source>
        <dbReference type="SAM" id="Coils"/>
    </source>
</evidence>
<dbReference type="GO" id="GO:0008097">
    <property type="term" value="F:5S rRNA binding"/>
    <property type="evidence" value="ECO:0007669"/>
    <property type="project" value="TreeGrafter"/>
</dbReference>
<feature type="compositionally biased region" description="Basic residues" evidence="7">
    <location>
        <begin position="30"/>
        <end position="39"/>
    </location>
</feature>
<keyword evidence="4 5" id="KW-0539">Nucleus</keyword>
<proteinExistence type="inferred from homology"/>
<dbReference type="GO" id="GO:0005730">
    <property type="term" value="C:nucleolus"/>
    <property type="evidence" value="ECO:0007669"/>
    <property type="project" value="UniProtKB-SubCell"/>
</dbReference>
<dbReference type="GO" id="GO:0000027">
    <property type="term" value="P:ribosomal large subunit assembly"/>
    <property type="evidence" value="ECO:0007669"/>
    <property type="project" value="UniProtKB-UniRule"/>
</dbReference>
<evidence type="ECO:0000313" key="9">
    <source>
        <dbReference type="Proteomes" id="UP000193411"/>
    </source>
</evidence>
<dbReference type="Proteomes" id="UP000193411">
    <property type="component" value="Unassembled WGS sequence"/>
</dbReference>
<comment type="similarity">
    <text evidence="1 5">Belongs to the NOP53 family.</text>
</comment>
<dbReference type="GO" id="GO:0006364">
    <property type="term" value="P:rRNA processing"/>
    <property type="evidence" value="ECO:0007669"/>
    <property type="project" value="TreeGrafter"/>
</dbReference>
<evidence type="ECO:0000256" key="4">
    <source>
        <dbReference type="ARBA" id="ARBA00023242"/>
    </source>
</evidence>
<dbReference type="Pfam" id="PF07767">
    <property type="entry name" value="Nop53"/>
    <property type="match status" value="1"/>
</dbReference>
<evidence type="ECO:0000256" key="3">
    <source>
        <dbReference type="ARBA" id="ARBA00022517"/>
    </source>
</evidence>
<evidence type="ECO:0000256" key="7">
    <source>
        <dbReference type="SAM" id="MobiDB-lite"/>
    </source>
</evidence>
<keyword evidence="3 5" id="KW-0690">Ribosome biogenesis</keyword>
<sequence length="442" mass="49193">MSVSLSATDGVKVIASKASKSAPVLPRTKQASRKGTKAWRKNVDITSEEATLDELREQERLGIGRLEEKKDEELFTTDTKADEDVRIKEFGRRKLRVDDILKPKSGVLAVSTRPLKAEPAKAKREFSVAELARIQRKADALNKHPAAAATGKKNKQAERNLDIWGDADSASTTDQASEEADSFLPPPAKLNVPATLRMAPKAKTGLPAVQVAPAGASYNPRFEDHQKLLMEAIREEEERISELREIMAKAPTNSASASESAMVVDAVADSSDEEGAGLDGADADEAAQTEAYVAPLTRKLTRAERNRQARRKAEEAKAAARRAEKALRERMESLVQLHAHLAELEQEREAEIAQRKKRKAEKELMPAKLSKHRFVATPKALEVQLTEDLAGSLRKLKPEGNLAKDRFKSMQSRNIIESRIPTNMKRKYAKKVYEKRDYREFE</sequence>
<comment type="caution">
    <text evidence="8">The sequence shown here is derived from an EMBL/GenBank/DDBJ whole genome shotgun (WGS) entry which is preliminary data.</text>
</comment>
<dbReference type="GO" id="GO:0005654">
    <property type="term" value="C:nucleoplasm"/>
    <property type="evidence" value="ECO:0007669"/>
    <property type="project" value="UniProtKB-SubCell"/>
</dbReference>
<evidence type="ECO:0000256" key="1">
    <source>
        <dbReference type="ARBA" id="ARBA00008838"/>
    </source>
</evidence>
<keyword evidence="9" id="KW-1185">Reference proteome</keyword>
<reference evidence="8 9" key="1">
    <citation type="submission" date="2016-07" db="EMBL/GenBank/DDBJ databases">
        <title>Pervasive Adenine N6-methylation of Active Genes in Fungi.</title>
        <authorList>
            <consortium name="DOE Joint Genome Institute"/>
            <person name="Mondo S.J."/>
            <person name="Dannebaum R.O."/>
            <person name="Kuo R.C."/>
            <person name="Labutti K."/>
            <person name="Haridas S."/>
            <person name="Kuo A."/>
            <person name="Salamov A."/>
            <person name="Ahrendt S.R."/>
            <person name="Lipzen A."/>
            <person name="Sullivan W."/>
            <person name="Andreopoulos W.B."/>
            <person name="Clum A."/>
            <person name="Lindquist E."/>
            <person name="Daum C."/>
            <person name="Ramamoorthy G.K."/>
            <person name="Gryganskyi A."/>
            <person name="Culley D."/>
            <person name="Magnuson J.K."/>
            <person name="James T.Y."/>
            <person name="O'Malley M.A."/>
            <person name="Stajich J.E."/>
            <person name="Spatafora J.W."/>
            <person name="Visel A."/>
            <person name="Grigoriev I.V."/>
        </authorList>
    </citation>
    <scope>NUCLEOTIDE SEQUENCE [LARGE SCALE GENOMIC DNA]</scope>
    <source>
        <strain evidence="8 9">PL171</strain>
    </source>
</reference>
<feature type="coiled-coil region" evidence="6">
    <location>
        <begin position="303"/>
        <end position="363"/>
    </location>
</feature>
<name>A0A1Y2HXJ4_9FUNG</name>
<evidence type="ECO:0000313" key="8">
    <source>
        <dbReference type="EMBL" id="ORZ39316.1"/>
    </source>
</evidence>
<comment type="function">
    <text evidence="5">May play a role in ribosome biogenesis.</text>
</comment>
<feature type="region of interest" description="Disordered" evidence="7">
    <location>
        <begin position="19"/>
        <end position="39"/>
    </location>
</feature>
<protein>
    <recommendedName>
        <fullName evidence="2 5">Ribosome biogenesis protein NOP53</fullName>
    </recommendedName>
</protein>
<dbReference type="PIRSF" id="PIRSF017302">
    <property type="entry name" value="Gltscr2"/>
    <property type="match status" value="1"/>
</dbReference>
<evidence type="ECO:0000256" key="2">
    <source>
        <dbReference type="ARBA" id="ARBA00018339"/>
    </source>
</evidence>
<dbReference type="EMBL" id="MCFL01000005">
    <property type="protein sequence ID" value="ORZ39316.1"/>
    <property type="molecule type" value="Genomic_DNA"/>
</dbReference>